<dbReference type="EMBL" id="QGKU01000029">
    <property type="protein sequence ID" value="PWR03274.1"/>
    <property type="molecule type" value="Genomic_DNA"/>
</dbReference>
<evidence type="ECO:0000256" key="1">
    <source>
        <dbReference type="ARBA" id="ARBA00022448"/>
    </source>
</evidence>
<evidence type="ECO:0000256" key="2">
    <source>
        <dbReference type="ARBA" id="ARBA00022982"/>
    </source>
</evidence>
<dbReference type="PANTHER" id="PTHR45663:SF11">
    <property type="entry name" value="GEO12009P1"/>
    <property type="match status" value="1"/>
</dbReference>
<dbReference type="AlphaFoldDB" id="A0A2V2LI81"/>
<dbReference type="PRINTS" id="PR00421">
    <property type="entry name" value="THIOREDOXIN"/>
</dbReference>
<gene>
    <name evidence="6" type="ORF">DKT77_07350</name>
</gene>
<dbReference type="SUPFAM" id="SSF52833">
    <property type="entry name" value="Thioredoxin-like"/>
    <property type="match status" value="1"/>
</dbReference>
<keyword evidence="7" id="KW-1185">Reference proteome</keyword>
<dbReference type="InterPro" id="IPR013766">
    <property type="entry name" value="Thioredoxin_domain"/>
</dbReference>
<organism evidence="6 7">
    <name type="scientific">Meridianimarinicoccus roseus</name>
    <dbReference type="NCBI Taxonomy" id="2072018"/>
    <lineage>
        <taxon>Bacteria</taxon>
        <taxon>Pseudomonadati</taxon>
        <taxon>Pseudomonadota</taxon>
        <taxon>Alphaproteobacteria</taxon>
        <taxon>Rhodobacterales</taxon>
        <taxon>Paracoccaceae</taxon>
        <taxon>Meridianimarinicoccus</taxon>
    </lineage>
</organism>
<dbReference type="GO" id="GO:0005829">
    <property type="term" value="C:cytosol"/>
    <property type="evidence" value="ECO:0007669"/>
    <property type="project" value="TreeGrafter"/>
</dbReference>
<dbReference type="GO" id="GO:0045454">
    <property type="term" value="P:cell redox homeostasis"/>
    <property type="evidence" value="ECO:0007669"/>
    <property type="project" value="TreeGrafter"/>
</dbReference>
<reference evidence="6 7" key="1">
    <citation type="submission" date="2018-05" db="EMBL/GenBank/DDBJ databases">
        <title>Rhodobacteraceae gen. nov., sp. nov. isolated from sea water.</title>
        <authorList>
            <person name="Ren Y."/>
        </authorList>
    </citation>
    <scope>NUCLEOTIDE SEQUENCE [LARGE SCALE GENOMIC DNA]</scope>
    <source>
        <strain evidence="6 7">TG-679</strain>
    </source>
</reference>
<dbReference type="Pfam" id="PF21352">
    <property type="entry name" value="Zn_ribbon_Thio2"/>
    <property type="match status" value="1"/>
</dbReference>
<protein>
    <submittedName>
        <fullName evidence="6">Thiol reductase thioredoxin</fullName>
    </submittedName>
</protein>
<keyword evidence="2" id="KW-0249">Electron transport</keyword>
<dbReference type="PANTHER" id="PTHR45663">
    <property type="entry name" value="GEO12009P1"/>
    <property type="match status" value="1"/>
</dbReference>
<name>A0A2V2LI81_9RHOB</name>
<evidence type="ECO:0000256" key="3">
    <source>
        <dbReference type="ARBA" id="ARBA00023157"/>
    </source>
</evidence>
<sequence>MTGFRACSKREYRDGCFGAGSNVLRDRFAGELKRESRETIFKKMNTNIGGHVTRRELLCLDCGQVNRLPPDRPTAVAQCGGCGQLLAPAAVQETTPDRLAAALRTDMLPLIVEFWAPWCGPCAKMDAELQVVANRFQGDMRFAKLNAEAHPGACARYGVQAMPTLVLFRDGREQARHIGVQPSVLIAEWVVGSAARST</sequence>
<accession>A0A2V2LI81</accession>
<evidence type="ECO:0000313" key="7">
    <source>
        <dbReference type="Proteomes" id="UP000245680"/>
    </source>
</evidence>
<dbReference type="PROSITE" id="PS00194">
    <property type="entry name" value="THIOREDOXIN_1"/>
    <property type="match status" value="1"/>
</dbReference>
<keyword evidence="4" id="KW-0676">Redox-active center</keyword>
<evidence type="ECO:0000313" key="6">
    <source>
        <dbReference type="EMBL" id="PWR03274.1"/>
    </source>
</evidence>
<evidence type="ECO:0000256" key="4">
    <source>
        <dbReference type="ARBA" id="ARBA00023284"/>
    </source>
</evidence>
<dbReference type="OrthoDB" id="9790390at2"/>
<feature type="domain" description="Thioredoxin" evidence="5">
    <location>
        <begin position="89"/>
        <end position="195"/>
    </location>
</feature>
<dbReference type="Gene3D" id="3.40.30.10">
    <property type="entry name" value="Glutaredoxin"/>
    <property type="match status" value="1"/>
</dbReference>
<evidence type="ECO:0000259" key="5">
    <source>
        <dbReference type="PROSITE" id="PS51352"/>
    </source>
</evidence>
<dbReference type="GO" id="GO:0015035">
    <property type="term" value="F:protein-disulfide reductase activity"/>
    <property type="evidence" value="ECO:0007669"/>
    <property type="project" value="TreeGrafter"/>
</dbReference>
<dbReference type="InterPro" id="IPR049299">
    <property type="entry name" value="Thio2_N"/>
</dbReference>
<dbReference type="Proteomes" id="UP000245680">
    <property type="component" value="Unassembled WGS sequence"/>
</dbReference>
<proteinExistence type="predicted"/>
<keyword evidence="1" id="KW-0813">Transport</keyword>
<dbReference type="Pfam" id="PF00085">
    <property type="entry name" value="Thioredoxin"/>
    <property type="match status" value="1"/>
</dbReference>
<dbReference type="Gene3D" id="2.30.30.380">
    <property type="entry name" value="Zn-finger domain of Sec23/24"/>
    <property type="match status" value="1"/>
</dbReference>
<dbReference type="CDD" id="cd02947">
    <property type="entry name" value="TRX_family"/>
    <property type="match status" value="1"/>
</dbReference>
<comment type="caution">
    <text evidence="6">The sequence shown here is derived from an EMBL/GenBank/DDBJ whole genome shotgun (WGS) entry which is preliminary data.</text>
</comment>
<dbReference type="InterPro" id="IPR017937">
    <property type="entry name" value="Thioredoxin_CS"/>
</dbReference>
<dbReference type="InterPro" id="IPR036249">
    <property type="entry name" value="Thioredoxin-like_sf"/>
</dbReference>
<dbReference type="PROSITE" id="PS51352">
    <property type="entry name" value="THIOREDOXIN_2"/>
    <property type="match status" value="1"/>
</dbReference>
<keyword evidence="3" id="KW-1015">Disulfide bond</keyword>